<keyword evidence="3" id="KW-0175">Coiled coil</keyword>
<accession>E0NLQ3</accession>
<dbReference type="RefSeq" id="WP_008901947.1">
    <property type="nucleotide sequence ID" value="NZ_GL397071.1"/>
</dbReference>
<dbReference type="HOGENOM" id="CLU_032111_0_0_9"/>
<keyword evidence="5" id="KW-1185">Reference proteome</keyword>
<evidence type="ECO:0000256" key="3">
    <source>
        <dbReference type="SAM" id="Coils"/>
    </source>
</evidence>
<dbReference type="STRING" id="862517.HMPREF9225_1133"/>
<dbReference type="InterPro" id="IPR008863">
    <property type="entry name" value="Toxic_anion-R_TelA"/>
</dbReference>
<dbReference type="eggNOG" id="COG3853">
    <property type="taxonomic scope" value="Bacteria"/>
</dbReference>
<dbReference type="PANTHER" id="PTHR38432:SF1">
    <property type="entry name" value="TELA-LIKE PROTEIN SAOUHSC_01408"/>
    <property type="match status" value="1"/>
</dbReference>
<dbReference type="Proteomes" id="UP000003280">
    <property type="component" value="Unassembled WGS sequence"/>
</dbReference>
<dbReference type="PIRSF" id="PIRSF026508">
    <property type="entry name" value="TelA"/>
    <property type="match status" value="1"/>
</dbReference>
<evidence type="ECO:0000313" key="5">
    <source>
        <dbReference type="Proteomes" id="UP000003280"/>
    </source>
</evidence>
<dbReference type="Pfam" id="PF05816">
    <property type="entry name" value="TelA"/>
    <property type="match status" value="1"/>
</dbReference>
<protein>
    <submittedName>
        <fullName evidence="4">Toxic anion resistance protein TelA</fullName>
    </submittedName>
</protein>
<organism evidence="4 5">
    <name type="scientific">Peptoniphilus duerdenii ATCC BAA-1640</name>
    <dbReference type="NCBI Taxonomy" id="862517"/>
    <lineage>
        <taxon>Bacteria</taxon>
        <taxon>Bacillati</taxon>
        <taxon>Bacillota</taxon>
        <taxon>Tissierellia</taxon>
        <taxon>Tissierellales</taxon>
        <taxon>Peptoniphilaceae</taxon>
        <taxon>Peptoniphilus</taxon>
    </lineage>
</organism>
<dbReference type="PANTHER" id="PTHR38432">
    <property type="entry name" value="TELA-LIKE PROTEIN SAOUHSC_01408"/>
    <property type="match status" value="1"/>
</dbReference>
<name>E0NLQ3_9FIRM</name>
<sequence>MDNEIKLTLDENEEVKEPVLEITKIENEIEKAKPEVKLTDEEQKMVDEFSKKIDLKNSNQVLQYGAGAQSKIAGFSEKTLNSVRTKDLGEVGDLLSNVVSELKNFEIDEKEKGITAFFKKNTNKIMNLKNKYEKAETNVDTIAKVLENHQVQLLKDIANLDQMYDLNKSYYKEISMYIMAGRQKLEEARTKELPALIEKASTSNLPTDAQELNDFQSSIDRFDKKIHDLDLTRTVALQMAPQIRMIQASNTVMVEKIQSTIVNTIPLWKSQMVLALSAAHTGQAAKATKDVTNLTNELLKKNADNLKMATVETAREAERSVVDIETLKHTNEQLILALSEVRNIQIEGRAKRREAEQEMVKLESDLKKSLIEIATKER</sequence>
<reference evidence="4 5" key="1">
    <citation type="submission" date="2010-07" db="EMBL/GenBank/DDBJ databases">
        <authorList>
            <person name="Muzny D."/>
            <person name="Qin X."/>
            <person name="Deng J."/>
            <person name="Jiang H."/>
            <person name="Liu Y."/>
            <person name="Qu J."/>
            <person name="Song X.-Z."/>
            <person name="Zhang L."/>
            <person name="Thornton R."/>
            <person name="Coyle M."/>
            <person name="Francisco L."/>
            <person name="Jackson L."/>
            <person name="Javaid M."/>
            <person name="Korchina V."/>
            <person name="Kovar C."/>
            <person name="Mata R."/>
            <person name="Mathew T."/>
            <person name="Ngo R."/>
            <person name="Nguyen L."/>
            <person name="Nguyen N."/>
            <person name="Okwuonu G."/>
            <person name="Ongeri F."/>
            <person name="Pham C."/>
            <person name="Simmons D."/>
            <person name="Wilczek-Boney K."/>
            <person name="Hale W."/>
            <person name="Jakkamsetti A."/>
            <person name="Pham P."/>
            <person name="Ruth R."/>
            <person name="San Lucas F."/>
            <person name="Warren J."/>
            <person name="Zhang J."/>
            <person name="Zhao Z."/>
            <person name="Zhou C."/>
            <person name="Zhu D."/>
            <person name="Lee S."/>
            <person name="Bess C."/>
            <person name="Blankenburg K."/>
            <person name="Forbes L."/>
            <person name="Fu Q."/>
            <person name="Gubbala S."/>
            <person name="Hirani K."/>
            <person name="Jayaseelan J.C."/>
            <person name="Lara F."/>
            <person name="Munidasa M."/>
            <person name="Palculict T."/>
            <person name="Patil S."/>
            <person name="Pu L.-L."/>
            <person name="Saada N."/>
            <person name="Tang L."/>
            <person name="Weissenberger G."/>
            <person name="Zhu Y."/>
            <person name="Hemphill L."/>
            <person name="Shang Y."/>
            <person name="Youmans B."/>
            <person name="Ayvaz T."/>
            <person name="Ross M."/>
            <person name="Santibanez J."/>
            <person name="Aqrawi P."/>
            <person name="Gross S."/>
            <person name="Joshi V."/>
            <person name="Fowler G."/>
            <person name="Nazareth L."/>
            <person name="Reid J."/>
            <person name="Worley K."/>
            <person name="Petrosino J."/>
            <person name="Highlander S."/>
            <person name="Gibbs R."/>
        </authorList>
    </citation>
    <scope>NUCLEOTIDE SEQUENCE [LARGE SCALE GENOMIC DNA]</scope>
    <source>
        <strain evidence="4 5">ATCC BAA-1640</strain>
    </source>
</reference>
<evidence type="ECO:0000256" key="2">
    <source>
        <dbReference type="PIRNR" id="PIRNR026508"/>
    </source>
</evidence>
<dbReference type="AlphaFoldDB" id="E0NLQ3"/>
<dbReference type="EMBL" id="AEEH01000043">
    <property type="protein sequence ID" value="EFM25244.1"/>
    <property type="molecule type" value="Genomic_DNA"/>
</dbReference>
<evidence type="ECO:0000313" key="4">
    <source>
        <dbReference type="EMBL" id="EFM25244.1"/>
    </source>
</evidence>
<comment type="similarity">
    <text evidence="1 2">Belongs to the TelA family.</text>
</comment>
<comment type="caution">
    <text evidence="4">The sequence shown here is derived from an EMBL/GenBank/DDBJ whole genome shotgun (WGS) entry which is preliminary data.</text>
</comment>
<proteinExistence type="inferred from homology"/>
<feature type="coiled-coil region" evidence="3">
    <location>
        <begin position="118"/>
        <end position="152"/>
    </location>
</feature>
<dbReference type="OrthoDB" id="9768858at2"/>
<gene>
    <name evidence="4" type="ORF">HMPREF9225_1133</name>
</gene>
<evidence type="ECO:0000256" key="1">
    <source>
        <dbReference type="ARBA" id="ARBA00005541"/>
    </source>
</evidence>